<feature type="domain" description="GerMN" evidence="2">
    <location>
        <begin position="133"/>
        <end position="230"/>
    </location>
</feature>
<gene>
    <name evidence="3" type="ORF">GU243_04915</name>
</gene>
<feature type="region of interest" description="Disordered" evidence="1">
    <location>
        <begin position="72"/>
        <end position="101"/>
    </location>
</feature>
<name>A0A6P1NL27_9MICC</name>
<dbReference type="Proteomes" id="UP000464186">
    <property type="component" value="Chromosome"/>
</dbReference>
<evidence type="ECO:0000313" key="3">
    <source>
        <dbReference type="EMBL" id="QHK19204.1"/>
    </source>
</evidence>
<feature type="region of interest" description="Disordered" evidence="1">
    <location>
        <begin position="1"/>
        <end position="45"/>
    </location>
</feature>
<proteinExistence type="predicted"/>
<dbReference type="InterPro" id="IPR019606">
    <property type="entry name" value="GerMN"/>
</dbReference>
<dbReference type="SMART" id="SM00909">
    <property type="entry name" value="Germane"/>
    <property type="match status" value="1"/>
</dbReference>
<dbReference type="KEGG" id="psey:GU243_04915"/>
<dbReference type="EMBL" id="CP047898">
    <property type="protein sequence ID" value="QHK19204.1"/>
    <property type="molecule type" value="Genomic_DNA"/>
</dbReference>
<reference evidence="3 4" key="1">
    <citation type="submission" date="2020-01" db="EMBL/GenBank/DDBJ databases">
        <title>Pseudarthrobacter psychrotolerans sp. nov., isolated from antarctic soil.</title>
        <authorList>
            <person name="Shin Y."/>
            <person name="Park W."/>
        </authorList>
    </citation>
    <scope>NUCLEOTIDE SEQUENCE [LARGE SCALE GENOMIC DNA]</scope>
    <source>
        <strain evidence="3 4">YJ56</strain>
    </source>
</reference>
<keyword evidence="4" id="KW-1185">Reference proteome</keyword>
<feature type="compositionally biased region" description="Polar residues" evidence="1">
    <location>
        <begin position="73"/>
        <end position="101"/>
    </location>
</feature>
<sequence>MRCWKSRPSGDRLTGPRPHHFTARKDRATRVPETATPLTSRRAAPRFRPQRLLGLLPAFLLLTGCIADPSPEPNLTANSSPAATGSPGAPSTSAPLETTQSSNKAPVYWIGRSNSNVFLYREFRDVPAQENPVTRALRAMMSEKPLDPDFFTPWQNPEKLASSISGKNVITVDVSEDAFNSNLDADMAGRAIQQLVFTATAAAASSGLIDSGQQIQVRILVDSHTDYVAFNHVQLGAPMSRSNGMVAPVWIIDPQEGTDLAGGSVKISGRSTVPGGKLRWQILRAEANGDKSPYLTGETTAAAEAAQPGLFTLALSLSAGSYELRVSQVDAAGSGQELNVDSRNFKVR</sequence>
<evidence type="ECO:0000313" key="4">
    <source>
        <dbReference type="Proteomes" id="UP000464186"/>
    </source>
</evidence>
<organism evidence="3 4">
    <name type="scientific">Pseudarthrobacter psychrotolerans</name>
    <dbReference type="NCBI Taxonomy" id="2697569"/>
    <lineage>
        <taxon>Bacteria</taxon>
        <taxon>Bacillati</taxon>
        <taxon>Actinomycetota</taxon>
        <taxon>Actinomycetes</taxon>
        <taxon>Micrococcales</taxon>
        <taxon>Micrococcaceae</taxon>
        <taxon>Pseudarthrobacter</taxon>
    </lineage>
</organism>
<evidence type="ECO:0000259" key="2">
    <source>
        <dbReference type="SMART" id="SM00909"/>
    </source>
</evidence>
<protein>
    <recommendedName>
        <fullName evidence="2">GerMN domain-containing protein</fullName>
    </recommendedName>
</protein>
<accession>A0A6P1NL27</accession>
<dbReference type="Pfam" id="PF10646">
    <property type="entry name" value="Germane"/>
    <property type="match status" value="1"/>
</dbReference>
<evidence type="ECO:0000256" key="1">
    <source>
        <dbReference type="SAM" id="MobiDB-lite"/>
    </source>
</evidence>
<dbReference type="AlphaFoldDB" id="A0A6P1NL27"/>